<accession>A0A1B6L2L7</accession>
<dbReference type="InterPro" id="IPR036179">
    <property type="entry name" value="Ig-like_dom_sf"/>
</dbReference>
<dbReference type="InterPro" id="IPR013783">
    <property type="entry name" value="Ig-like_fold"/>
</dbReference>
<dbReference type="InterPro" id="IPR003598">
    <property type="entry name" value="Ig_sub2"/>
</dbReference>
<feature type="domain" description="Ig-like" evidence="2">
    <location>
        <begin position="1"/>
        <end position="87"/>
    </location>
</feature>
<dbReference type="PANTHER" id="PTHR23278">
    <property type="entry name" value="SIDESTEP PROTEIN"/>
    <property type="match status" value="1"/>
</dbReference>
<dbReference type="SUPFAM" id="SSF48726">
    <property type="entry name" value="Immunoglobulin"/>
    <property type="match status" value="1"/>
</dbReference>
<evidence type="ECO:0000256" key="1">
    <source>
        <dbReference type="SAM" id="MobiDB-lite"/>
    </source>
</evidence>
<organism evidence="3">
    <name type="scientific">Graphocephala atropunctata</name>
    <dbReference type="NCBI Taxonomy" id="36148"/>
    <lineage>
        <taxon>Eukaryota</taxon>
        <taxon>Metazoa</taxon>
        <taxon>Ecdysozoa</taxon>
        <taxon>Arthropoda</taxon>
        <taxon>Hexapoda</taxon>
        <taxon>Insecta</taxon>
        <taxon>Pterygota</taxon>
        <taxon>Neoptera</taxon>
        <taxon>Paraneoptera</taxon>
        <taxon>Hemiptera</taxon>
        <taxon>Auchenorrhyncha</taxon>
        <taxon>Membracoidea</taxon>
        <taxon>Cicadellidae</taxon>
        <taxon>Cicadellinae</taxon>
        <taxon>Cicadellini</taxon>
        <taxon>Graphocephala</taxon>
    </lineage>
</organism>
<dbReference type="SMART" id="SM00408">
    <property type="entry name" value="IGc2"/>
    <property type="match status" value="1"/>
</dbReference>
<dbReference type="Pfam" id="PF13927">
    <property type="entry name" value="Ig_3"/>
    <property type="match status" value="1"/>
</dbReference>
<dbReference type="EMBL" id="GEBQ01022087">
    <property type="protein sequence ID" value="JAT17890.1"/>
    <property type="molecule type" value="Transcribed_RNA"/>
</dbReference>
<name>A0A1B6L2L7_9HEMI</name>
<dbReference type="SMART" id="SM00409">
    <property type="entry name" value="IG"/>
    <property type="match status" value="1"/>
</dbReference>
<sequence length="168" mass="19028">LVGHQNGSVVREGVDVILECKIKSNPWVYRISWRHNGRTLFHNASAGTVISNQTLTLHNLTRSLAGIYTCVGSNQEGDGESNAVVLDVKLPKDDVTSIEVVRVKRCPIPDQKSKRRKKNREAQENQSNQLSRKEDEFLKDLTVTMLTKRKSIAEMTRTQIGSKLWKEE</sequence>
<evidence type="ECO:0000259" key="2">
    <source>
        <dbReference type="PROSITE" id="PS50835"/>
    </source>
</evidence>
<proteinExistence type="predicted"/>
<gene>
    <name evidence="3" type="ORF">g.53269</name>
</gene>
<dbReference type="PROSITE" id="PS50835">
    <property type="entry name" value="IG_LIKE"/>
    <property type="match status" value="1"/>
</dbReference>
<protein>
    <recommendedName>
        <fullName evidence="2">Ig-like domain-containing protein</fullName>
    </recommendedName>
</protein>
<feature type="region of interest" description="Disordered" evidence="1">
    <location>
        <begin position="109"/>
        <end position="134"/>
    </location>
</feature>
<dbReference type="PANTHER" id="PTHR23278:SF30">
    <property type="entry name" value="SIDESTEP VIII, ISOFORM B"/>
    <property type="match status" value="1"/>
</dbReference>
<dbReference type="InterPro" id="IPR003599">
    <property type="entry name" value="Ig_sub"/>
</dbReference>
<dbReference type="InterPro" id="IPR007110">
    <property type="entry name" value="Ig-like_dom"/>
</dbReference>
<feature type="non-terminal residue" evidence="3">
    <location>
        <position position="168"/>
    </location>
</feature>
<feature type="non-terminal residue" evidence="3">
    <location>
        <position position="1"/>
    </location>
</feature>
<evidence type="ECO:0000313" key="3">
    <source>
        <dbReference type="EMBL" id="JAT17890.1"/>
    </source>
</evidence>
<dbReference type="Gene3D" id="2.60.40.10">
    <property type="entry name" value="Immunoglobulins"/>
    <property type="match status" value="1"/>
</dbReference>
<dbReference type="AlphaFoldDB" id="A0A1B6L2L7"/>
<reference evidence="3" key="1">
    <citation type="submission" date="2015-11" db="EMBL/GenBank/DDBJ databases">
        <title>De novo transcriptome assembly of four potential Pierce s Disease insect vectors from Arizona vineyards.</title>
        <authorList>
            <person name="Tassone E.E."/>
        </authorList>
    </citation>
    <scope>NUCLEOTIDE SEQUENCE</scope>
</reference>